<dbReference type="SFLD" id="SFLDG00178">
    <property type="entry name" value="enolase"/>
    <property type="match status" value="1"/>
</dbReference>
<dbReference type="PANTHER" id="PTHR11902:SF1">
    <property type="entry name" value="ENOLASE"/>
    <property type="match status" value="1"/>
</dbReference>
<name>B9KIJ6_ANAMF</name>
<comment type="pathway">
    <text evidence="1 10">Carbohydrate degradation; glycolysis; pyruvate from D-glyceraldehyde 3-phosphate: step 4/5.</text>
</comment>
<dbReference type="SFLD" id="SFLDF00002">
    <property type="entry name" value="enolase"/>
    <property type="match status" value="1"/>
</dbReference>
<dbReference type="SUPFAM" id="SSF51604">
    <property type="entry name" value="Enolase C-terminal domain-like"/>
    <property type="match status" value="1"/>
</dbReference>
<evidence type="ECO:0000256" key="13">
    <source>
        <dbReference type="PIRSR" id="PIRSR001400-3"/>
    </source>
</evidence>
<comment type="similarity">
    <text evidence="2 10">Belongs to the enolase family.</text>
</comment>
<sequence length="457" mass="48942">MPVVDQMLYLSLLCLLFRKDCLFCPPLGVRAVVLSARSVAKINRVVARQILDSRGRPTVEVEVLLSDGAVGRVSVPSGASVGKFEAVELRDGDQAKYAGHGVLKPVQRVNTTVADSLAGVSPFDQRAVDEILLSLDGTKNKSKLGANATIGVSLAVAKAAADSVGIPLYKYLGGAVAREMPLPLVNVINGGLHADNLLDFQEFMIVPVGAKTFADAAQICAEVFYKLKEVLKKMGHSTNTGDEGGFAPNLEDNTDVLDVLVEAIEKSGYRASSDVALAMDVAASTFYDGTSYKFSGKCLTSGELIACYEDMVSRYPIISIEDAMAENDIEGWKAVTKRLGDKIQLVGDDLFVTNPALIANGVENKLANAVLVKPNQIGTLTETIDAIRSAQRNNYNVIISHRSGETEDVTIAHIAVAANCGQIKSGSFSRSERLAKYNELLRIEEDLGKSALLYNVI</sequence>
<dbReference type="Pfam" id="PF00113">
    <property type="entry name" value="Enolase_C"/>
    <property type="match status" value="1"/>
</dbReference>
<feature type="binding site" evidence="12">
    <location>
        <position position="321"/>
    </location>
    <ligand>
        <name>substrate</name>
    </ligand>
</feature>
<dbReference type="EC" id="4.2.1.11" evidence="3 10"/>
<dbReference type="NCBIfam" id="TIGR01060">
    <property type="entry name" value="eno"/>
    <property type="match status" value="1"/>
</dbReference>
<dbReference type="KEGG" id="amf:AMF_448"/>
<feature type="binding site" evidence="12">
    <location>
        <begin position="400"/>
        <end position="403"/>
    </location>
    <ligand>
        <name>substrate</name>
    </ligand>
</feature>
<feature type="binding site" evidence="10">
    <location>
        <position position="402"/>
    </location>
    <ligand>
        <name>(2R)-2-phosphoglycerate</name>
        <dbReference type="ChEBI" id="CHEBI:58289"/>
    </ligand>
</feature>
<dbReference type="GO" id="GO:0005576">
    <property type="term" value="C:extracellular region"/>
    <property type="evidence" value="ECO:0007669"/>
    <property type="project" value="UniProtKB-SubCell"/>
</dbReference>
<feature type="binding site" evidence="10">
    <location>
        <position position="403"/>
    </location>
    <ligand>
        <name>(2R)-2-phosphoglycerate</name>
        <dbReference type="ChEBI" id="CHEBI:58289"/>
    </ligand>
</feature>
<evidence type="ECO:0000313" key="17">
    <source>
        <dbReference type="Proteomes" id="UP000007307"/>
    </source>
</evidence>
<evidence type="ECO:0000256" key="10">
    <source>
        <dbReference type="HAMAP-Rule" id="MF_00318"/>
    </source>
</evidence>
<feature type="active site" description="Proton donor" evidence="10 11">
    <location>
        <position position="243"/>
    </location>
</feature>
<gene>
    <name evidence="10 16" type="primary">eno</name>
    <name evidence="16" type="ordered locus">AMF_448</name>
</gene>
<keyword evidence="7 10" id="KW-0324">Glycolysis</keyword>
<dbReference type="Proteomes" id="UP000007307">
    <property type="component" value="Chromosome"/>
</dbReference>
<dbReference type="HAMAP" id="MF_00318">
    <property type="entry name" value="Enolase"/>
    <property type="match status" value="1"/>
</dbReference>
<dbReference type="SUPFAM" id="SSF54826">
    <property type="entry name" value="Enolase N-terminal domain-like"/>
    <property type="match status" value="1"/>
</dbReference>
<keyword evidence="17" id="KW-1185">Reference proteome</keyword>
<feature type="binding site" evidence="10">
    <location>
        <position position="373"/>
    </location>
    <ligand>
        <name>(2R)-2-phosphoglycerate</name>
        <dbReference type="ChEBI" id="CHEBI:58289"/>
    </ligand>
</feature>
<dbReference type="eggNOG" id="COG0148">
    <property type="taxonomic scope" value="Bacteria"/>
</dbReference>
<dbReference type="GO" id="GO:0000287">
    <property type="term" value="F:magnesium ion binding"/>
    <property type="evidence" value="ECO:0007669"/>
    <property type="project" value="UniProtKB-UniRule"/>
</dbReference>
<dbReference type="UniPathway" id="UPA00109">
    <property type="reaction ID" value="UER00187"/>
</dbReference>
<evidence type="ECO:0000256" key="2">
    <source>
        <dbReference type="ARBA" id="ARBA00009604"/>
    </source>
</evidence>
<feature type="binding site" evidence="10">
    <location>
        <position position="424"/>
    </location>
    <ligand>
        <name>(2R)-2-phosphoglycerate</name>
        <dbReference type="ChEBI" id="CHEBI:58289"/>
    </ligand>
</feature>
<comment type="function">
    <text evidence="9 10">Catalyzes the reversible conversion of 2-phosphoglycerate (2-PG) into phosphoenolpyruvate (PEP). It is essential for the degradation of carbohydrates via glycolysis.</text>
</comment>
<dbReference type="SMART" id="SM01193">
    <property type="entry name" value="Enolase_N"/>
    <property type="match status" value="1"/>
</dbReference>
<dbReference type="GO" id="GO:0009986">
    <property type="term" value="C:cell surface"/>
    <property type="evidence" value="ECO:0007669"/>
    <property type="project" value="UniProtKB-SubCell"/>
</dbReference>
<dbReference type="InterPro" id="IPR020809">
    <property type="entry name" value="Enolase_CS"/>
</dbReference>
<accession>B9KIJ6</accession>
<dbReference type="InterPro" id="IPR036849">
    <property type="entry name" value="Enolase-like_C_sf"/>
</dbReference>
<reference evidence="16 17" key="1">
    <citation type="journal article" date="2009" name="BMC Genomics">
        <title>Conservation in the face of diversity: multistrain analysis of an intracellular bacterium.</title>
        <authorList>
            <person name="Dark M.J."/>
            <person name="Herndon D.R."/>
            <person name="Kappmeyer L.S."/>
            <person name="Gonzales M.P."/>
            <person name="Nordeen E."/>
            <person name="Palmer G.H."/>
            <person name="Knowles D.P. Jr."/>
            <person name="Brayton K.A."/>
        </authorList>
    </citation>
    <scope>NUCLEOTIDE SEQUENCE [LARGE SCALE GENOMIC DNA]</scope>
    <source>
        <strain evidence="16 17">Florida</strain>
    </source>
</reference>
<comment type="catalytic activity">
    <reaction evidence="10">
        <text>(2R)-2-phosphoglycerate = phosphoenolpyruvate + H2O</text>
        <dbReference type="Rhea" id="RHEA:10164"/>
        <dbReference type="ChEBI" id="CHEBI:15377"/>
        <dbReference type="ChEBI" id="CHEBI:58289"/>
        <dbReference type="ChEBI" id="CHEBI:58702"/>
        <dbReference type="EC" id="4.2.1.11"/>
    </reaction>
</comment>
<evidence type="ECO:0000256" key="11">
    <source>
        <dbReference type="PIRSR" id="PIRSR001400-1"/>
    </source>
</evidence>
<dbReference type="HOGENOM" id="CLU_031223_2_1_5"/>
<comment type="cofactor">
    <cofactor evidence="10">
        <name>Mg(2+)</name>
        <dbReference type="ChEBI" id="CHEBI:18420"/>
    </cofactor>
    <text evidence="10">Binds a second Mg(2+) ion via substrate during catalysis.</text>
</comment>
<dbReference type="PRINTS" id="PR00148">
    <property type="entry name" value="ENOLASE"/>
</dbReference>
<proteinExistence type="inferred from homology"/>
<dbReference type="InterPro" id="IPR029017">
    <property type="entry name" value="Enolase-like_N"/>
</dbReference>
<dbReference type="InterPro" id="IPR020811">
    <property type="entry name" value="Enolase_N"/>
</dbReference>
<dbReference type="PIRSF" id="PIRSF001400">
    <property type="entry name" value="Enolase"/>
    <property type="match status" value="1"/>
</dbReference>
<dbReference type="InterPro" id="IPR020810">
    <property type="entry name" value="Enolase_C"/>
</dbReference>
<organism evidence="16 17">
    <name type="scientific">Anaplasma marginale (strain Florida)</name>
    <dbReference type="NCBI Taxonomy" id="320483"/>
    <lineage>
        <taxon>Bacteria</taxon>
        <taxon>Pseudomonadati</taxon>
        <taxon>Pseudomonadota</taxon>
        <taxon>Alphaproteobacteria</taxon>
        <taxon>Rickettsiales</taxon>
        <taxon>Anaplasmataceae</taxon>
        <taxon>Anaplasma</taxon>
    </lineage>
</organism>
<dbReference type="GO" id="GO:0000015">
    <property type="term" value="C:phosphopyruvate hydratase complex"/>
    <property type="evidence" value="ECO:0007669"/>
    <property type="project" value="InterPro"/>
</dbReference>
<evidence type="ECO:0000259" key="15">
    <source>
        <dbReference type="SMART" id="SM01193"/>
    </source>
</evidence>
<keyword evidence="10 13" id="KW-0479">Metal-binding</keyword>
<keyword evidence="5 10" id="KW-0964">Secreted</keyword>
<feature type="binding site" evidence="10 13">
    <location>
        <position position="348"/>
    </location>
    <ligand>
        <name>Mg(2+)</name>
        <dbReference type="ChEBI" id="CHEBI:18420"/>
    </ligand>
</feature>
<feature type="binding site" evidence="12">
    <location>
        <position position="424"/>
    </location>
    <ligand>
        <name>substrate</name>
    </ligand>
</feature>
<evidence type="ECO:0000313" key="16">
    <source>
        <dbReference type="EMBL" id="ACM49308.1"/>
    </source>
</evidence>
<feature type="domain" description="Enolase C-terminal TIM barrel" evidence="14">
    <location>
        <begin position="177"/>
        <end position="455"/>
    </location>
</feature>
<dbReference type="SFLD" id="SFLDS00001">
    <property type="entry name" value="Enolase"/>
    <property type="match status" value="1"/>
</dbReference>
<dbReference type="PROSITE" id="PS00164">
    <property type="entry name" value="ENOLASE"/>
    <property type="match status" value="1"/>
</dbReference>
<evidence type="ECO:0000256" key="9">
    <source>
        <dbReference type="ARBA" id="ARBA00045763"/>
    </source>
</evidence>
<dbReference type="Pfam" id="PF03952">
    <property type="entry name" value="Enolase_N"/>
    <property type="match status" value="1"/>
</dbReference>
<evidence type="ECO:0000256" key="4">
    <source>
        <dbReference type="ARBA" id="ARBA00017068"/>
    </source>
</evidence>
<dbReference type="InterPro" id="IPR000941">
    <property type="entry name" value="Enolase"/>
</dbReference>
<evidence type="ECO:0000256" key="12">
    <source>
        <dbReference type="PIRSR" id="PIRSR001400-2"/>
    </source>
</evidence>
<evidence type="ECO:0000256" key="7">
    <source>
        <dbReference type="ARBA" id="ARBA00023152"/>
    </source>
</evidence>
<keyword evidence="8 10" id="KW-0456">Lyase</keyword>
<feature type="binding site" evidence="10 13">
    <location>
        <position position="280"/>
    </location>
    <ligand>
        <name>Mg(2+)</name>
        <dbReference type="ChEBI" id="CHEBI:18420"/>
    </ligand>
</feature>
<feature type="domain" description="Enolase N-terminal" evidence="15">
    <location>
        <begin position="42"/>
        <end position="172"/>
    </location>
</feature>
<feature type="active site" description="Proton acceptor" evidence="10 11">
    <location>
        <position position="373"/>
    </location>
</feature>
<keyword evidence="6 10" id="KW-0460">Magnesium</keyword>
<evidence type="ECO:0000256" key="1">
    <source>
        <dbReference type="ARBA" id="ARBA00005031"/>
    </source>
</evidence>
<dbReference type="GO" id="GO:0004634">
    <property type="term" value="F:phosphopyruvate hydratase activity"/>
    <property type="evidence" value="ECO:0007669"/>
    <property type="project" value="UniProtKB-UniRule"/>
</dbReference>
<dbReference type="AlphaFoldDB" id="B9KIJ6"/>
<comment type="subcellular location">
    <subcellularLocation>
        <location evidence="10">Cytoplasm</location>
    </subcellularLocation>
    <subcellularLocation>
        <location evidence="10">Secreted</location>
    </subcellularLocation>
    <subcellularLocation>
        <location evidence="10">Cell surface</location>
    </subcellularLocation>
    <text evidence="10">Fractions of enolase are present in both the cytoplasm and on the cell surface.</text>
</comment>
<protein>
    <recommendedName>
        <fullName evidence="4 10">Enolase</fullName>
        <ecNumber evidence="3 10">4.2.1.11</ecNumber>
    </recommendedName>
    <alternativeName>
        <fullName evidence="10">2-phospho-D-glycerate hydro-lyase</fullName>
    </alternativeName>
    <alternativeName>
        <fullName evidence="10">2-phosphoglycerate dehydratase</fullName>
    </alternativeName>
</protein>
<evidence type="ECO:0000256" key="3">
    <source>
        <dbReference type="ARBA" id="ARBA00012058"/>
    </source>
</evidence>
<keyword evidence="10" id="KW-0963">Cytoplasm</keyword>
<dbReference type="Gene3D" id="3.30.390.10">
    <property type="entry name" value="Enolase-like, N-terminal domain"/>
    <property type="match status" value="1"/>
</dbReference>
<feature type="binding site" evidence="12">
    <location>
        <position position="193"/>
    </location>
    <ligand>
        <name>substrate</name>
    </ligand>
</feature>
<dbReference type="EMBL" id="CP001079">
    <property type="protein sequence ID" value="ACM49308.1"/>
    <property type="molecule type" value="Genomic_DNA"/>
</dbReference>
<dbReference type="Gene3D" id="3.20.20.120">
    <property type="entry name" value="Enolase-like C-terminal domain"/>
    <property type="match status" value="1"/>
</dbReference>
<dbReference type="STRING" id="320483.AMF_448"/>
<dbReference type="PANTHER" id="PTHR11902">
    <property type="entry name" value="ENOLASE"/>
    <property type="match status" value="1"/>
</dbReference>
<dbReference type="GO" id="GO:0006096">
    <property type="term" value="P:glycolytic process"/>
    <property type="evidence" value="ECO:0007669"/>
    <property type="project" value="UniProtKB-UniRule"/>
</dbReference>
<feature type="binding site" evidence="12">
    <location>
        <position position="348"/>
    </location>
    <ligand>
        <name>substrate</name>
    </ligand>
</feature>
<evidence type="ECO:0000259" key="14">
    <source>
        <dbReference type="SMART" id="SM01192"/>
    </source>
</evidence>
<feature type="binding site" evidence="12">
    <location>
        <position position="202"/>
    </location>
    <ligand>
        <name>substrate</name>
    </ligand>
</feature>
<feature type="binding site" evidence="10 13">
    <location>
        <position position="321"/>
    </location>
    <ligand>
        <name>Mg(2+)</name>
        <dbReference type="ChEBI" id="CHEBI:18420"/>
    </ligand>
</feature>
<feature type="binding site" evidence="10">
    <location>
        <position position="201"/>
    </location>
    <ligand>
        <name>(2R)-2-phosphoglycerate</name>
        <dbReference type="ChEBI" id="CHEBI:58289"/>
    </ligand>
</feature>
<evidence type="ECO:0000256" key="5">
    <source>
        <dbReference type="ARBA" id="ARBA00022525"/>
    </source>
</evidence>
<dbReference type="CDD" id="cd03313">
    <property type="entry name" value="enolase"/>
    <property type="match status" value="1"/>
</dbReference>
<dbReference type="SMART" id="SM01192">
    <property type="entry name" value="Enolase_C"/>
    <property type="match status" value="1"/>
</dbReference>
<evidence type="ECO:0000256" key="6">
    <source>
        <dbReference type="ARBA" id="ARBA00022842"/>
    </source>
</evidence>
<evidence type="ECO:0000256" key="8">
    <source>
        <dbReference type="ARBA" id="ARBA00023239"/>
    </source>
</evidence>
<comment type="cofactor">
    <cofactor evidence="13">
        <name>Mg(2+)</name>
        <dbReference type="ChEBI" id="CHEBI:18420"/>
    </cofactor>
    <text evidence="13">Mg(2+) is required for catalysis and for stabilizing the dimer.</text>
</comment>